<dbReference type="RefSeq" id="XP_012178148.1">
    <property type="nucleotide sequence ID" value="XM_012322758.1"/>
</dbReference>
<evidence type="ECO:0000313" key="2">
    <source>
        <dbReference type="Proteomes" id="UP000006352"/>
    </source>
</evidence>
<dbReference type="AlphaFoldDB" id="J4GIT5"/>
<evidence type="ECO:0000313" key="1">
    <source>
        <dbReference type="EMBL" id="CCL98865.1"/>
    </source>
</evidence>
<dbReference type="STRING" id="599839.J4GIT5"/>
<dbReference type="InParanoid" id="J4GIT5"/>
<dbReference type="HOGENOM" id="CLU_921451_0_0_1"/>
<proteinExistence type="predicted"/>
<dbReference type="Proteomes" id="UP000006352">
    <property type="component" value="Unassembled WGS sequence"/>
</dbReference>
<organism evidence="1 2">
    <name type="scientific">Fibroporia radiculosa</name>
    <dbReference type="NCBI Taxonomy" id="599839"/>
    <lineage>
        <taxon>Eukaryota</taxon>
        <taxon>Fungi</taxon>
        <taxon>Dikarya</taxon>
        <taxon>Basidiomycota</taxon>
        <taxon>Agaricomycotina</taxon>
        <taxon>Agaricomycetes</taxon>
        <taxon>Polyporales</taxon>
        <taxon>Fibroporiaceae</taxon>
        <taxon>Fibroporia</taxon>
    </lineage>
</organism>
<dbReference type="EMBL" id="HE796904">
    <property type="protein sequence ID" value="CCL98865.1"/>
    <property type="molecule type" value="Genomic_DNA"/>
</dbReference>
<name>J4GIT5_9APHY</name>
<reference evidence="1 2" key="1">
    <citation type="journal article" date="2012" name="Appl. Environ. Microbiol.">
        <title>Short-read sequencing for genomic analysis of the brown rot fungus Fibroporia radiculosa.</title>
        <authorList>
            <person name="Tang J.D."/>
            <person name="Perkins A.D."/>
            <person name="Sonstegard T.S."/>
            <person name="Schroeder S.G."/>
            <person name="Burgess S.C."/>
            <person name="Diehl S.V."/>
        </authorList>
    </citation>
    <scope>NUCLEOTIDE SEQUENCE [LARGE SCALE GENOMIC DNA]</scope>
    <source>
        <strain evidence="1 2">TFFH 294</strain>
    </source>
</reference>
<keyword evidence="2" id="KW-1185">Reference proteome</keyword>
<accession>J4GIT5</accession>
<gene>
    <name evidence="1" type="ORF">FIBRA_00872</name>
</gene>
<sequence length="302" mass="35349">MGTRGYKMYRHKKRYIRYYNQYDSYSEGLGLDLLETIPKDPAEFQTWLTNTRASLDTQLEDWESLDERERSSSATYSISTVLPWNDLHIQWVYEMNLDHLVFLINNAPMYRLDNMPPYDIFVEAISFDSFGNSALNEHTPEEYRYVWSTPPPPVADATLRDYKTSAHHYVCIRLLEFHVGCVMYEHSQFLQQLDAIPDHYDIPDPVLAIMSNLNDSVRLRFLESREWADMTKNRELEIDGDSPPEFWWPQGDLCALLCTHLDDQRHLQAAIVDISRQILDKGSTSLEPVYCILFSALHCSIF</sequence>
<protein>
    <submittedName>
        <fullName evidence="1">Uncharacterized protein</fullName>
    </submittedName>
</protein>
<dbReference type="GeneID" id="24093776"/>
<dbReference type="OrthoDB" id="2782847at2759"/>